<dbReference type="InterPro" id="IPR025558">
    <property type="entry name" value="DUF4283"/>
</dbReference>
<evidence type="ECO:0000313" key="3">
    <source>
        <dbReference type="EMBL" id="MQM17627.1"/>
    </source>
</evidence>
<dbReference type="OrthoDB" id="786567at2759"/>
<dbReference type="Pfam" id="PF14111">
    <property type="entry name" value="DUF4283"/>
    <property type="match status" value="1"/>
</dbReference>
<dbReference type="InterPro" id="IPR040256">
    <property type="entry name" value="At4g02000-like"/>
</dbReference>
<comment type="caution">
    <text evidence="3">The sequence shown here is derived from an EMBL/GenBank/DDBJ whole genome shotgun (WGS) entry which is preliminary data.</text>
</comment>
<organism evidence="3 4">
    <name type="scientific">Colocasia esculenta</name>
    <name type="common">Wild taro</name>
    <name type="synonym">Arum esculentum</name>
    <dbReference type="NCBI Taxonomy" id="4460"/>
    <lineage>
        <taxon>Eukaryota</taxon>
        <taxon>Viridiplantae</taxon>
        <taxon>Streptophyta</taxon>
        <taxon>Embryophyta</taxon>
        <taxon>Tracheophyta</taxon>
        <taxon>Spermatophyta</taxon>
        <taxon>Magnoliopsida</taxon>
        <taxon>Liliopsida</taxon>
        <taxon>Araceae</taxon>
        <taxon>Aroideae</taxon>
        <taxon>Colocasieae</taxon>
        <taxon>Colocasia</taxon>
    </lineage>
</organism>
<accession>A0A843XEN4</accession>
<evidence type="ECO:0000313" key="4">
    <source>
        <dbReference type="Proteomes" id="UP000652761"/>
    </source>
</evidence>
<feature type="non-terminal residue" evidence="3">
    <location>
        <position position="460"/>
    </location>
</feature>
<reference evidence="3" key="1">
    <citation type="submission" date="2017-07" db="EMBL/GenBank/DDBJ databases">
        <title>Taro Niue Genome Assembly and Annotation.</title>
        <authorList>
            <person name="Atibalentja N."/>
            <person name="Keating K."/>
            <person name="Fields C.J."/>
        </authorList>
    </citation>
    <scope>NUCLEOTIDE SEQUENCE</scope>
    <source>
        <strain evidence="3">Niue_2</strain>
        <tissue evidence="3">Leaf</tissue>
    </source>
</reference>
<feature type="region of interest" description="Disordered" evidence="1">
    <location>
        <begin position="355"/>
        <end position="377"/>
    </location>
</feature>
<feature type="compositionally biased region" description="Polar residues" evidence="1">
    <location>
        <begin position="355"/>
        <end position="367"/>
    </location>
</feature>
<feature type="domain" description="DUF4283" evidence="2">
    <location>
        <begin position="94"/>
        <end position="177"/>
    </location>
</feature>
<dbReference type="AlphaFoldDB" id="A0A843XEN4"/>
<gene>
    <name evidence="3" type="ORF">Taro_050601</name>
</gene>
<sequence>ERETLRFRFSPGAPPCPHRSGGGWLLSFSEFSSSMDPAPLEPTLGMPQKKLSFAQALSASLRSAKVAMHVKQLAFTDAGAPAVFFSREEISKSEEPLQRAIIVKCSYGKPSIPDIKSCLSFRLGLKSDFIVSTLNHRHLLLRFESQEDFLLVLLRKSLYIKGYLFQFFRWSATFDYEKDPSMMPIWVGFPGLLVSLYNDDYLRFIANNLGQVLRIHEAMLAWTQTTEALVCIDLDIALPLQEKIWIGYADEGFWQKINYHRVPSLYKFYNRIGHNEDSCFKKNKNSLRKKTDPTSALAPSTNEWKPVRGRKPATAVASEVPISNAFDRLQEDVLEVPVINHQSVITQHPVVQGFGQAQGSQEGSTMGSGDPGDVSSQGVHLSLALREASLHVHGTQIDQVDIPCRLGDGSDVPSSLAGPVAGAMGGKENSLLDGSVLLNDGILTRSKAKAAVEKNRYVSS</sequence>
<keyword evidence="4" id="KW-1185">Reference proteome</keyword>
<protein>
    <recommendedName>
        <fullName evidence="2">DUF4283 domain-containing protein</fullName>
    </recommendedName>
</protein>
<evidence type="ECO:0000259" key="2">
    <source>
        <dbReference type="Pfam" id="PF14111"/>
    </source>
</evidence>
<dbReference type="EMBL" id="NMUH01007657">
    <property type="protein sequence ID" value="MQM17627.1"/>
    <property type="molecule type" value="Genomic_DNA"/>
</dbReference>
<dbReference type="Proteomes" id="UP000652761">
    <property type="component" value="Unassembled WGS sequence"/>
</dbReference>
<proteinExistence type="predicted"/>
<evidence type="ECO:0000256" key="1">
    <source>
        <dbReference type="SAM" id="MobiDB-lite"/>
    </source>
</evidence>
<dbReference type="PANTHER" id="PTHR31286:SF180">
    <property type="entry name" value="OS10G0362600 PROTEIN"/>
    <property type="match status" value="1"/>
</dbReference>
<name>A0A843XEN4_COLES</name>
<feature type="region of interest" description="Disordered" evidence="1">
    <location>
        <begin position="285"/>
        <end position="310"/>
    </location>
</feature>
<dbReference type="PANTHER" id="PTHR31286">
    <property type="entry name" value="GLYCINE-RICH CELL WALL STRUCTURAL PROTEIN 1.8-LIKE"/>
    <property type="match status" value="1"/>
</dbReference>
<feature type="compositionally biased region" description="Polar residues" evidence="1">
    <location>
        <begin position="293"/>
        <end position="303"/>
    </location>
</feature>